<evidence type="ECO:0008006" key="5">
    <source>
        <dbReference type="Google" id="ProtNLM"/>
    </source>
</evidence>
<evidence type="ECO:0000313" key="4">
    <source>
        <dbReference type="Proteomes" id="UP000018680"/>
    </source>
</evidence>
<dbReference type="EMBL" id="CP006939">
    <property type="protein sequence ID" value="AHC15137.1"/>
    <property type="molecule type" value="Genomic_DNA"/>
</dbReference>
<dbReference type="KEGG" id="slr:L21SP2_1760"/>
<keyword evidence="2" id="KW-0472">Membrane</keyword>
<keyword evidence="2" id="KW-1133">Transmembrane helix</keyword>
<dbReference type="Proteomes" id="UP000018680">
    <property type="component" value="Chromosome"/>
</dbReference>
<accession>V5WH38</accession>
<dbReference type="eggNOG" id="ENOG50347X1">
    <property type="taxonomic scope" value="Bacteria"/>
</dbReference>
<evidence type="ECO:0000313" key="3">
    <source>
        <dbReference type="EMBL" id="AHC15137.1"/>
    </source>
</evidence>
<keyword evidence="4" id="KW-1185">Reference proteome</keyword>
<name>V5WH38_9SPIO</name>
<organism evidence="3 4">
    <name type="scientific">Salinispira pacifica</name>
    <dbReference type="NCBI Taxonomy" id="1307761"/>
    <lineage>
        <taxon>Bacteria</taxon>
        <taxon>Pseudomonadati</taxon>
        <taxon>Spirochaetota</taxon>
        <taxon>Spirochaetia</taxon>
        <taxon>Spirochaetales</taxon>
        <taxon>Spirochaetaceae</taxon>
        <taxon>Salinispira</taxon>
    </lineage>
</organism>
<dbReference type="HOGENOM" id="CLU_1015418_0_0_12"/>
<protein>
    <recommendedName>
        <fullName evidence="5">Band 7 domain-containing protein</fullName>
    </recommendedName>
</protein>
<proteinExistence type="predicted"/>
<dbReference type="OrthoDB" id="368436at2"/>
<keyword evidence="2" id="KW-0812">Transmembrane</keyword>
<sequence length="319" mass="35265">MKGFVISLIILIIAGAAVFFLGWVQFHVDDDEYVVLFTKARGWEQETVYPGTFVWRWEGVFPTMLSRYHFPRRIISLEAGHRGALPAADLYSELMPREPSFQYSFESTLSFELKPDMLPRLAEESGLRPEGVEAYTAQLESAIEGKFPQYIADILQDSVSVTGGGAPEDGDDPPASGSSPEGEDSPWLTDILLENAELQEMLAEKIQEDIPEIRLVSFRIHDLELPDMEVYAAARERYRSIASAENLAREQAAGDIARIQLISQARKESLEELGDLLDTHPSLMEYLSLVASSGNDPLGLAPMFQEVLGGVSTPAGGPQ</sequence>
<feature type="transmembrane region" description="Helical" evidence="2">
    <location>
        <begin position="5"/>
        <end position="26"/>
    </location>
</feature>
<gene>
    <name evidence="3" type="ORF">L21SP2_1760</name>
</gene>
<evidence type="ECO:0000256" key="2">
    <source>
        <dbReference type="SAM" id="Phobius"/>
    </source>
</evidence>
<dbReference type="STRING" id="1307761.L21SP2_1760"/>
<evidence type="ECO:0000256" key="1">
    <source>
        <dbReference type="SAM" id="MobiDB-lite"/>
    </source>
</evidence>
<feature type="region of interest" description="Disordered" evidence="1">
    <location>
        <begin position="161"/>
        <end position="186"/>
    </location>
</feature>
<reference evidence="3 4" key="1">
    <citation type="journal article" date="2015" name="Stand. Genomic Sci.">
        <title>Complete genome sequence and description of Salinispira pacifica gen. nov., sp. nov., a novel spirochaete isolated form a hypersaline microbial mat.</title>
        <authorList>
            <person name="Ben Hania W."/>
            <person name="Joseph M."/>
            <person name="Schumann P."/>
            <person name="Bunk B."/>
            <person name="Fiebig A."/>
            <person name="Sproer C."/>
            <person name="Klenk H.P."/>
            <person name="Fardeau M.L."/>
            <person name="Spring S."/>
        </authorList>
    </citation>
    <scope>NUCLEOTIDE SEQUENCE [LARGE SCALE GENOMIC DNA]</scope>
    <source>
        <strain evidence="3 4">L21-RPul-D2</strain>
    </source>
</reference>
<dbReference type="RefSeq" id="WP_024268056.1">
    <property type="nucleotide sequence ID" value="NC_023035.1"/>
</dbReference>
<dbReference type="AlphaFoldDB" id="V5WH38"/>